<dbReference type="EMBL" id="ML119105">
    <property type="protein sequence ID" value="RPB17558.1"/>
    <property type="molecule type" value="Genomic_DNA"/>
</dbReference>
<dbReference type="AlphaFoldDB" id="A0A3N4L6Z5"/>
<dbReference type="InParanoid" id="A0A3N4L6Z5"/>
<dbReference type="OrthoDB" id="194358at2759"/>
<evidence type="ECO:0000313" key="3">
    <source>
        <dbReference type="EMBL" id="RPB17558.1"/>
    </source>
</evidence>
<feature type="transmembrane region" description="Helical" evidence="2">
    <location>
        <begin position="235"/>
        <end position="262"/>
    </location>
</feature>
<organism evidence="3 4">
    <name type="scientific">Morchella conica CCBAS932</name>
    <dbReference type="NCBI Taxonomy" id="1392247"/>
    <lineage>
        <taxon>Eukaryota</taxon>
        <taxon>Fungi</taxon>
        <taxon>Dikarya</taxon>
        <taxon>Ascomycota</taxon>
        <taxon>Pezizomycotina</taxon>
        <taxon>Pezizomycetes</taxon>
        <taxon>Pezizales</taxon>
        <taxon>Morchellaceae</taxon>
        <taxon>Morchella</taxon>
    </lineage>
</organism>
<protein>
    <submittedName>
        <fullName evidence="3">Uncharacterized protein</fullName>
    </submittedName>
</protein>
<sequence>MGPPYAVFPLVNLRSNLLMGYNIFIASLYFPGYALAACVGSACDPAGGWDDFTNNLGSDLAPLLALFGEQVTKQYMSETLSWVDNLIFCLAPLGVITAIVSAIRVGGSPKLRSLVGRAKESHGQVEADLMSSTSSDVCELWNGEGVVRVLGRPVLLQLVYEKSSGGGSEPGVGNQSKIYTFQDAISRGRYNEKGKDTQGTEKPSRPLDPEIEEYRKRQNPPNLSLNVSMVPVPKWVLILFIVIGVIVQGGVLVYAAITQYILKLEKNDAPPIGYGFPLFLAGTVVLAIGMFLCAQVVELSTEEKTWVPAENADTDTYSMIWL</sequence>
<evidence type="ECO:0000313" key="4">
    <source>
        <dbReference type="Proteomes" id="UP000277580"/>
    </source>
</evidence>
<evidence type="ECO:0000256" key="1">
    <source>
        <dbReference type="SAM" id="MobiDB-lite"/>
    </source>
</evidence>
<dbReference type="Proteomes" id="UP000277580">
    <property type="component" value="Unassembled WGS sequence"/>
</dbReference>
<proteinExistence type="predicted"/>
<keyword evidence="2" id="KW-1133">Transmembrane helix</keyword>
<feature type="region of interest" description="Disordered" evidence="1">
    <location>
        <begin position="190"/>
        <end position="210"/>
    </location>
</feature>
<reference evidence="3 4" key="1">
    <citation type="journal article" date="2018" name="Nat. Ecol. Evol.">
        <title>Pezizomycetes genomes reveal the molecular basis of ectomycorrhizal truffle lifestyle.</title>
        <authorList>
            <person name="Murat C."/>
            <person name="Payen T."/>
            <person name="Noel B."/>
            <person name="Kuo A."/>
            <person name="Morin E."/>
            <person name="Chen J."/>
            <person name="Kohler A."/>
            <person name="Krizsan K."/>
            <person name="Balestrini R."/>
            <person name="Da Silva C."/>
            <person name="Montanini B."/>
            <person name="Hainaut M."/>
            <person name="Levati E."/>
            <person name="Barry K.W."/>
            <person name="Belfiori B."/>
            <person name="Cichocki N."/>
            <person name="Clum A."/>
            <person name="Dockter R.B."/>
            <person name="Fauchery L."/>
            <person name="Guy J."/>
            <person name="Iotti M."/>
            <person name="Le Tacon F."/>
            <person name="Lindquist E.A."/>
            <person name="Lipzen A."/>
            <person name="Malagnac F."/>
            <person name="Mello A."/>
            <person name="Molinier V."/>
            <person name="Miyauchi S."/>
            <person name="Poulain J."/>
            <person name="Riccioni C."/>
            <person name="Rubini A."/>
            <person name="Sitrit Y."/>
            <person name="Splivallo R."/>
            <person name="Traeger S."/>
            <person name="Wang M."/>
            <person name="Zifcakova L."/>
            <person name="Wipf D."/>
            <person name="Zambonelli A."/>
            <person name="Paolocci F."/>
            <person name="Nowrousian M."/>
            <person name="Ottonello S."/>
            <person name="Baldrian P."/>
            <person name="Spatafora J.W."/>
            <person name="Henrissat B."/>
            <person name="Nagy L.G."/>
            <person name="Aury J.M."/>
            <person name="Wincker P."/>
            <person name="Grigoriev I.V."/>
            <person name="Bonfante P."/>
            <person name="Martin F.M."/>
        </authorList>
    </citation>
    <scope>NUCLEOTIDE SEQUENCE [LARGE SCALE GENOMIC DNA]</scope>
    <source>
        <strain evidence="3 4">CCBAS932</strain>
    </source>
</reference>
<feature type="transmembrane region" description="Helical" evidence="2">
    <location>
        <begin position="274"/>
        <end position="294"/>
    </location>
</feature>
<keyword evidence="2" id="KW-0472">Membrane</keyword>
<evidence type="ECO:0000256" key="2">
    <source>
        <dbReference type="SAM" id="Phobius"/>
    </source>
</evidence>
<accession>A0A3N4L6Z5</accession>
<feature type="transmembrane region" description="Helical" evidence="2">
    <location>
        <begin position="21"/>
        <end position="42"/>
    </location>
</feature>
<keyword evidence="4" id="KW-1185">Reference proteome</keyword>
<feature type="transmembrane region" description="Helical" evidence="2">
    <location>
        <begin position="85"/>
        <end position="107"/>
    </location>
</feature>
<keyword evidence="2" id="KW-0812">Transmembrane</keyword>
<gene>
    <name evidence="3" type="ORF">P167DRAFT_581021</name>
</gene>
<name>A0A3N4L6Z5_9PEZI</name>
<dbReference type="STRING" id="1392247.A0A3N4L6Z5"/>